<name>A0A4C1SFX7_EUMVA</name>
<reference evidence="1 2" key="1">
    <citation type="journal article" date="2019" name="Commun. Biol.">
        <title>The bagworm genome reveals a unique fibroin gene that provides high tensile strength.</title>
        <authorList>
            <person name="Kono N."/>
            <person name="Nakamura H."/>
            <person name="Ohtoshi R."/>
            <person name="Tomita M."/>
            <person name="Numata K."/>
            <person name="Arakawa K."/>
        </authorList>
    </citation>
    <scope>NUCLEOTIDE SEQUENCE [LARGE SCALE GENOMIC DNA]</scope>
</reference>
<dbReference type="EMBL" id="BGZK01000006">
    <property type="protein sequence ID" value="GBP00786.1"/>
    <property type="molecule type" value="Genomic_DNA"/>
</dbReference>
<dbReference type="AlphaFoldDB" id="A0A4C1SFX7"/>
<keyword evidence="2" id="KW-1185">Reference proteome</keyword>
<evidence type="ECO:0000313" key="2">
    <source>
        <dbReference type="Proteomes" id="UP000299102"/>
    </source>
</evidence>
<proteinExistence type="predicted"/>
<dbReference type="Proteomes" id="UP000299102">
    <property type="component" value="Unassembled WGS sequence"/>
</dbReference>
<comment type="caution">
    <text evidence="1">The sequence shown here is derived from an EMBL/GenBank/DDBJ whole genome shotgun (WGS) entry which is preliminary data.</text>
</comment>
<dbReference type="OrthoDB" id="10017160at2759"/>
<protein>
    <submittedName>
        <fullName evidence="1">Uncharacterized protein</fullName>
    </submittedName>
</protein>
<gene>
    <name evidence="1" type="ORF">EVAR_76999_1</name>
</gene>
<evidence type="ECO:0000313" key="1">
    <source>
        <dbReference type="EMBL" id="GBP00786.1"/>
    </source>
</evidence>
<organism evidence="1 2">
    <name type="scientific">Eumeta variegata</name>
    <name type="common">Bagworm moth</name>
    <name type="synonym">Eumeta japonica</name>
    <dbReference type="NCBI Taxonomy" id="151549"/>
    <lineage>
        <taxon>Eukaryota</taxon>
        <taxon>Metazoa</taxon>
        <taxon>Ecdysozoa</taxon>
        <taxon>Arthropoda</taxon>
        <taxon>Hexapoda</taxon>
        <taxon>Insecta</taxon>
        <taxon>Pterygota</taxon>
        <taxon>Neoptera</taxon>
        <taxon>Endopterygota</taxon>
        <taxon>Lepidoptera</taxon>
        <taxon>Glossata</taxon>
        <taxon>Ditrysia</taxon>
        <taxon>Tineoidea</taxon>
        <taxon>Psychidae</taxon>
        <taxon>Oiketicinae</taxon>
        <taxon>Eumeta</taxon>
    </lineage>
</organism>
<sequence length="191" mass="21769">MELHPLSLFITGLMDSNVVKLILVDLHERHPCTAMTEGNSSALQLMIETDKRLTYHQIRISLGVGMIDIGILTHLFDSPDLLPCQRKNFEESGLRTPRKQWLHMETPSKRPLNSSRQTLSLARVTRGRPRLKLFTEGVFLTRPATNVGNSVHTYSANRANISIHYSNLIQIGSAIVRREHRQVEKHLLTFL</sequence>
<accession>A0A4C1SFX7</accession>